<evidence type="ECO:0000256" key="4">
    <source>
        <dbReference type="SAM" id="MobiDB-lite"/>
    </source>
</evidence>
<evidence type="ECO:0000259" key="5">
    <source>
        <dbReference type="Pfam" id="PF00149"/>
    </source>
</evidence>
<keyword evidence="7" id="KW-1185">Reference proteome</keyword>
<feature type="region of interest" description="Disordered" evidence="4">
    <location>
        <begin position="377"/>
        <end position="424"/>
    </location>
</feature>
<comment type="caution">
    <text evidence="6">The sequence shown here is derived from an EMBL/GenBank/DDBJ whole genome shotgun (WGS) entry which is preliminary data.</text>
</comment>
<keyword evidence="1" id="KW-0540">Nuclease</keyword>
<gene>
    <name evidence="6" type="ORF">C447_13929</name>
</gene>
<evidence type="ECO:0000256" key="2">
    <source>
        <dbReference type="ARBA" id="ARBA00022801"/>
    </source>
</evidence>
<dbReference type="PANTHER" id="PTHR30337:SF0">
    <property type="entry name" value="NUCLEASE SBCCD SUBUNIT D"/>
    <property type="match status" value="1"/>
</dbReference>
<proteinExistence type="predicted"/>
<dbReference type="Proteomes" id="UP000011566">
    <property type="component" value="Unassembled WGS sequence"/>
</dbReference>
<evidence type="ECO:0000313" key="6">
    <source>
        <dbReference type="EMBL" id="EMA36711.1"/>
    </source>
</evidence>
<dbReference type="Gene3D" id="3.60.21.10">
    <property type="match status" value="1"/>
</dbReference>
<feature type="compositionally biased region" description="Acidic residues" evidence="4">
    <location>
        <begin position="384"/>
        <end position="394"/>
    </location>
</feature>
<dbReference type="AlphaFoldDB" id="M0LTE9"/>
<dbReference type="OrthoDB" id="11638at2157"/>
<name>M0LTE9_9EURY</name>
<dbReference type="Pfam" id="PF00149">
    <property type="entry name" value="Metallophos"/>
    <property type="match status" value="1"/>
</dbReference>
<dbReference type="InterPro" id="IPR041796">
    <property type="entry name" value="Mre11_N"/>
</dbReference>
<organism evidence="6 7">
    <name type="scientific">Halococcus hamelinensis 100A6</name>
    <dbReference type="NCBI Taxonomy" id="1132509"/>
    <lineage>
        <taxon>Archaea</taxon>
        <taxon>Methanobacteriati</taxon>
        <taxon>Methanobacteriota</taxon>
        <taxon>Stenosarchaea group</taxon>
        <taxon>Halobacteria</taxon>
        <taxon>Halobacteriales</taxon>
        <taxon>Halococcaceae</taxon>
        <taxon>Halococcus</taxon>
    </lineage>
</organism>
<evidence type="ECO:0000313" key="7">
    <source>
        <dbReference type="Proteomes" id="UP000011566"/>
    </source>
</evidence>
<feature type="domain" description="Calcineurin-like phosphoesterase" evidence="5">
    <location>
        <begin position="3"/>
        <end position="170"/>
    </location>
</feature>
<dbReference type="SUPFAM" id="SSF56300">
    <property type="entry name" value="Metallo-dependent phosphatases"/>
    <property type="match status" value="1"/>
</dbReference>
<dbReference type="InterPro" id="IPR029052">
    <property type="entry name" value="Metallo-depent_PP-like"/>
</dbReference>
<evidence type="ECO:0000256" key="3">
    <source>
        <dbReference type="ARBA" id="ARBA00022839"/>
    </source>
</evidence>
<dbReference type="InterPro" id="IPR050535">
    <property type="entry name" value="DNA_Repair-Maintenance_Comp"/>
</dbReference>
<dbReference type="GO" id="GO:0004527">
    <property type="term" value="F:exonuclease activity"/>
    <property type="evidence" value="ECO:0007669"/>
    <property type="project" value="UniProtKB-KW"/>
</dbReference>
<dbReference type="PATRIC" id="fig|1132509.6.peg.3257"/>
<dbReference type="EMBL" id="AOMB01000040">
    <property type="protein sequence ID" value="EMA36711.1"/>
    <property type="molecule type" value="Genomic_DNA"/>
</dbReference>
<reference evidence="6 7" key="1">
    <citation type="journal article" date="2014" name="PLoS Genet.">
        <title>Phylogenetically driven sequencing of extremely halophilic archaea reveals strategies for static and dynamic osmo-response.</title>
        <authorList>
            <person name="Becker E.A."/>
            <person name="Seitzer P.M."/>
            <person name="Tritt A."/>
            <person name="Larsen D."/>
            <person name="Krusor M."/>
            <person name="Yao A.I."/>
            <person name="Wu D."/>
            <person name="Madern D."/>
            <person name="Eisen J.A."/>
            <person name="Darling A.E."/>
            <person name="Facciotti M.T."/>
        </authorList>
    </citation>
    <scope>NUCLEOTIDE SEQUENCE [LARGE SCALE GENOMIC DNA]</scope>
    <source>
        <strain evidence="6 7">100A6</strain>
    </source>
</reference>
<evidence type="ECO:0000256" key="1">
    <source>
        <dbReference type="ARBA" id="ARBA00022722"/>
    </source>
</evidence>
<dbReference type="InterPro" id="IPR004843">
    <property type="entry name" value="Calcineurin-like_PHP"/>
</dbReference>
<dbReference type="eggNOG" id="arCOG00397">
    <property type="taxonomic scope" value="Archaea"/>
</dbReference>
<accession>M0LTE9</accession>
<protein>
    <submittedName>
        <fullName evidence="6">Metallophosphoesterase</fullName>
    </submittedName>
</protein>
<keyword evidence="3" id="KW-0269">Exonuclease</keyword>
<dbReference type="RefSeq" id="WP_007694930.1">
    <property type="nucleotide sequence ID" value="NZ_AJRK01000353.1"/>
</dbReference>
<keyword evidence="2" id="KW-0378">Hydrolase</keyword>
<dbReference type="PANTHER" id="PTHR30337">
    <property type="entry name" value="COMPONENT OF ATP-DEPENDENT DSDNA EXONUCLEASE"/>
    <property type="match status" value="1"/>
</dbReference>
<sequence length="424" mass="46818">MTTILHVSDTHLGKRQYGSDVRRADFANAFEQTVDIARGDHPDHDNEPVDAVIHTGDLFDQRTPPLPEVRNCIRILRGLVDADIPFYGIVGNHERKMDDQWLDLIAETGTAERLDRSPTMIEDVALYGIDSVTKPAWETTAFELEDAEGSYRLLCMHQLLSPPVPEIMADHPSTEAIEKTTNEVDALALGDYHEAEEAVVDGVDIWYPGSTERCSAGEEAARSVCLLEIEDGELTRRALELDTREFRRITIEFGEGDGYGHAADVVERHDLDGAVAVVRLIGERTSLTASAVYDLATEHGAAVCTVDDDRGREALDPDQGPSGVVKRPDQRIEERLAEESLSDVTMAVEARVRGDTDLATNRVAEWAEDRIREAQTDAFTEAGTETETENDESTFETNEGATDVENSRLDSWAVPPAEDGEDGR</sequence>
<dbReference type="CDD" id="cd00840">
    <property type="entry name" value="MPP_Mre11_N"/>
    <property type="match status" value="1"/>
</dbReference>